<name>A0ACB9M9D6_9MYRT</name>
<gene>
    <name evidence="1" type="ORF">MLD38_034076</name>
</gene>
<reference evidence="2" key="1">
    <citation type="journal article" date="2023" name="Front. Plant Sci.">
        <title>Chromosomal-level genome assembly of Melastoma candidum provides insights into trichome evolution.</title>
        <authorList>
            <person name="Zhong Y."/>
            <person name="Wu W."/>
            <person name="Sun C."/>
            <person name="Zou P."/>
            <person name="Liu Y."/>
            <person name="Dai S."/>
            <person name="Zhou R."/>
        </authorList>
    </citation>
    <scope>NUCLEOTIDE SEQUENCE [LARGE SCALE GENOMIC DNA]</scope>
</reference>
<accession>A0ACB9M9D6</accession>
<dbReference type="EMBL" id="CM042889">
    <property type="protein sequence ID" value="KAI4320616.1"/>
    <property type="molecule type" value="Genomic_DNA"/>
</dbReference>
<proteinExistence type="predicted"/>
<dbReference type="Proteomes" id="UP001057402">
    <property type="component" value="Chromosome 10"/>
</dbReference>
<evidence type="ECO:0000313" key="1">
    <source>
        <dbReference type="EMBL" id="KAI4320616.1"/>
    </source>
</evidence>
<sequence>MGSVAAGPNGHREDVCSLLPVWGRPRKMGSPLLDLVALGRRGCTATGFGDVRRMGALPLWSEALGGQGSAAGPMDIGNDGILVQDQRLFVAAVANFEELEAAAVMSRLGEELPTAT</sequence>
<comment type="caution">
    <text evidence="1">The sequence shown here is derived from an EMBL/GenBank/DDBJ whole genome shotgun (WGS) entry which is preliminary data.</text>
</comment>
<evidence type="ECO:0000313" key="2">
    <source>
        <dbReference type="Proteomes" id="UP001057402"/>
    </source>
</evidence>
<protein>
    <submittedName>
        <fullName evidence="1">Uncharacterized protein</fullName>
    </submittedName>
</protein>
<keyword evidence="2" id="KW-1185">Reference proteome</keyword>
<organism evidence="1 2">
    <name type="scientific">Melastoma candidum</name>
    <dbReference type="NCBI Taxonomy" id="119954"/>
    <lineage>
        <taxon>Eukaryota</taxon>
        <taxon>Viridiplantae</taxon>
        <taxon>Streptophyta</taxon>
        <taxon>Embryophyta</taxon>
        <taxon>Tracheophyta</taxon>
        <taxon>Spermatophyta</taxon>
        <taxon>Magnoliopsida</taxon>
        <taxon>eudicotyledons</taxon>
        <taxon>Gunneridae</taxon>
        <taxon>Pentapetalae</taxon>
        <taxon>rosids</taxon>
        <taxon>malvids</taxon>
        <taxon>Myrtales</taxon>
        <taxon>Melastomataceae</taxon>
        <taxon>Melastomatoideae</taxon>
        <taxon>Melastomateae</taxon>
        <taxon>Melastoma</taxon>
    </lineage>
</organism>